<dbReference type="Proteomes" id="UP000292082">
    <property type="component" value="Unassembled WGS sequence"/>
</dbReference>
<protein>
    <submittedName>
        <fullName evidence="1">Uncharacterized protein</fullName>
    </submittedName>
</protein>
<keyword evidence="2" id="KW-1185">Reference proteome</keyword>
<reference evidence="1 2" key="1">
    <citation type="submission" date="2019-01" db="EMBL/GenBank/DDBJ databases">
        <title>Draft genome sequences of three monokaryotic isolates of the white-rot basidiomycete fungus Dichomitus squalens.</title>
        <authorList>
            <consortium name="DOE Joint Genome Institute"/>
            <person name="Lopez S.C."/>
            <person name="Andreopoulos B."/>
            <person name="Pangilinan J."/>
            <person name="Lipzen A."/>
            <person name="Riley R."/>
            <person name="Ahrendt S."/>
            <person name="Ng V."/>
            <person name="Barry K."/>
            <person name="Daum C."/>
            <person name="Grigoriev I.V."/>
            <person name="Hilden K.S."/>
            <person name="Makela M.R."/>
            <person name="de Vries R.P."/>
        </authorList>
    </citation>
    <scope>NUCLEOTIDE SEQUENCE [LARGE SCALE GENOMIC DNA]</scope>
    <source>
        <strain evidence="1 2">CBS 464.89</strain>
    </source>
</reference>
<evidence type="ECO:0000313" key="2">
    <source>
        <dbReference type="Proteomes" id="UP000292082"/>
    </source>
</evidence>
<dbReference type="InterPro" id="IPR036291">
    <property type="entry name" value="NAD(P)-bd_dom_sf"/>
</dbReference>
<dbReference type="SUPFAM" id="SSF51735">
    <property type="entry name" value="NAD(P)-binding Rossmann-fold domains"/>
    <property type="match status" value="1"/>
</dbReference>
<accession>A0A4Q9Q7I9</accession>
<dbReference type="EMBL" id="ML145091">
    <property type="protein sequence ID" value="TBU62966.1"/>
    <property type="molecule type" value="Genomic_DNA"/>
</dbReference>
<evidence type="ECO:0000313" key="1">
    <source>
        <dbReference type="EMBL" id="TBU62966.1"/>
    </source>
</evidence>
<dbReference type="STRING" id="114155.A0A4Q9Q7I9"/>
<name>A0A4Q9Q7I9_9APHY</name>
<dbReference type="AlphaFoldDB" id="A0A4Q9Q7I9"/>
<organism evidence="1 2">
    <name type="scientific">Dichomitus squalens</name>
    <dbReference type="NCBI Taxonomy" id="114155"/>
    <lineage>
        <taxon>Eukaryota</taxon>
        <taxon>Fungi</taxon>
        <taxon>Dikarya</taxon>
        <taxon>Basidiomycota</taxon>
        <taxon>Agaricomycotina</taxon>
        <taxon>Agaricomycetes</taxon>
        <taxon>Polyporales</taxon>
        <taxon>Polyporaceae</taxon>
        <taxon>Dichomitus</taxon>
    </lineage>
</organism>
<dbReference type="Gene3D" id="3.40.50.720">
    <property type="entry name" value="NAD(P)-binding Rossmann-like Domain"/>
    <property type="match status" value="1"/>
</dbReference>
<feature type="non-terminal residue" evidence="1">
    <location>
        <position position="51"/>
    </location>
</feature>
<sequence>MSSEIAIFYIEATGYIGGSALQAILAHPEADTFEITALVRSEAKAKALESD</sequence>
<gene>
    <name evidence="1" type="ORF">BD310DRAFT_791784</name>
</gene>
<proteinExistence type="predicted"/>